<sequence>MIIWFVPVLGAGDMTTQKSLIRESMSRAAGHFLLHTYHAVIVNAFFGLAASTSSGKPTTR</sequence>
<reference evidence="1" key="1">
    <citation type="submission" date="2023-10" db="EMBL/GenBank/DDBJ databases">
        <authorList>
            <person name="Hackl T."/>
        </authorList>
    </citation>
    <scope>NUCLEOTIDE SEQUENCE</scope>
</reference>
<protein>
    <submittedName>
        <fullName evidence="1">Uu.00g089070.m01.CDS01</fullName>
    </submittedName>
</protein>
<dbReference type="AlphaFoldDB" id="A0AAI8VNK0"/>
<gene>
    <name evidence="1" type="ORF">KHLLAP_LOCUS8189</name>
</gene>
<evidence type="ECO:0000313" key="2">
    <source>
        <dbReference type="Proteomes" id="UP001295740"/>
    </source>
</evidence>
<dbReference type="Proteomes" id="UP001295740">
    <property type="component" value="Unassembled WGS sequence"/>
</dbReference>
<name>A0AAI8VNK0_9PEZI</name>
<comment type="caution">
    <text evidence="1">The sequence shown here is derived from an EMBL/GenBank/DDBJ whole genome shotgun (WGS) entry which is preliminary data.</text>
</comment>
<organism evidence="1 2">
    <name type="scientific">Anthostomella pinea</name>
    <dbReference type="NCBI Taxonomy" id="933095"/>
    <lineage>
        <taxon>Eukaryota</taxon>
        <taxon>Fungi</taxon>
        <taxon>Dikarya</taxon>
        <taxon>Ascomycota</taxon>
        <taxon>Pezizomycotina</taxon>
        <taxon>Sordariomycetes</taxon>
        <taxon>Xylariomycetidae</taxon>
        <taxon>Xylariales</taxon>
        <taxon>Xylariaceae</taxon>
        <taxon>Anthostomella</taxon>
    </lineage>
</organism>
<keyword evidence="2" id="KW-1185">Reference proteome</keyword>
<evidence type="ECO:0000313" key="1">
    <source>
        <dbReference type="EMBL" id="CAJ2507721.1"/>
    </source>
</evidence>
<accession>A0AAI8VNK0</accession>
<dbReference type="EMBL" id="CAUWAG010000010">
    <property type="protein sequence ID" value="CAJ2507721.1"/>
    <property type="molecule type" value="Genomic_DNA"/>
</dbReference>
<proteinExistence type="predicted"/>